<dbReference type="FunCoup" id="A0A078AHH9">
    <property type="interactions" value="3"/>
</dbReference>
<dbReference type="GO" id="GO:0016887">
    <property type="term" value="F:ATP hydrolysis activity"/>
    <property type="evidence" value="ECO:0007669"/>
    <property type="project" value="InterPro"/>
</dbReference>
<dbReference type="SMART" id="SM00382">
    <property type="entry name" value="AAA"/>
    <property type="match status" value="1"/>
</dbReference>
<dbReference type="OMA" id="HPCVKSG"/>
<protein>
    <submittedName>
        <fullName evidence="10">Abc transporter family protein</fullName>
    </submittedName>
</protein>
<dbReference type="Pfam" id="PF00005">
    <property type="entry name" value="ABC_tran"/>
    <property type="match status" value="1"/>
</dbReference>
<accession>A0A078AHH9</accession>
<dbReference type="InterPro" id="IPR050352">
    <property type="entry name" value="ABCG_transporters"/>
</dbReference>
<evidence type="ECO:0000256" key="2">
    <source>
        <dbReference type="ARBA" id="ARBA00022448"/>
    </source>
</evidence>
<evidence type="ECO:0000256" key="3">
    <source>
        <dbReference type="ARBA" id="ARBA00022692"/>
    </source>
</evidence>
<sequence length="595" mass="67528">MEIEGIVDEITPGYNLNVKNIDNTLMKKILTNISGYAKPKEMIAIMGASGSGKTSLLNVLAQRLALSPGSVLSGEVKCNNRDLDVTDFGKIGAFVQQDDILIETMTPRESFVFAAKLRTSLDDYSILVKVGQIISRLGLEQCADTRIGGVMLKGISGGERKRTSIGYELITDPSIVLLDEPTSGLDSSTAVKIAKILKNEAKLGKTVIATIHQPSSELFMLFDRLILLHDGYQVYQGPVSEIKPYLDSMEITVPQFKNVAEFTIKMVQVPRLIKFDLTFEKLRDKYVSSIEPAIFRQIDSYTKRYEGFQARFSIIQEQRTVTPWVQFREIFKRNLVYMLRNPRTLNAAFFNAIFIGLLTLALYYKVGDLDTYDLPKDAQKAANNWVGLSFLLSNNMMFPSLMLVIIQMPLQVPVFKRELMNKMYTPTIYFFGRITSGMIIQIYYPIMLNLILYFGLGINISAKNFFLWLSLAIQINLIGCAMGYFCGVLFDNDTQARSLSTFLMLFFMLVAGGLNNSTTYIPFIQQLQYISPMRYGVEGFFRGIIRFNDRVDQEKVLDKLGFNIGDTNIHVILLGIFIFSVLLGWFVIWFRNRKY</sequence>
<dbReference type="Pfam" id="PF01061">
    <property type="entry name" value="ABC2_membrane"/>
    <property type="match status" value="1"/>
</dbReference>
<dbReference type="InParanoid" id="A0A078AHH9"/>
<dbReference type="GO" id="GO:0005524">
    <property type="term" value="F:ATP binding"/>
    <property type="evidence" value="ECO:0007669"/>
    <property type="project" value="UniProtKB-KW"/>
</dbReference>
<name>A0A078AHH9_STYLE</name>
<keyword evidence="4" id="KW-0547">Nucleotide-binding</keyword>
<dbReference type="PROSITE" id="PS50893">
    <property type="entry name" value="ABC_TRANSPORTER_2"/>
    <property type="match status" value="1"/>
</dbReference>
<feature type="transmembrane region" description="Helical" evidence="8">
    <location>
        <begin position="466"/>
        <end position="490"/>
    </location>
</feature>
<proteinExistence type="predicted"/>
<dbReference type="PANTHER" id="PTHR48041">
    <property type="entry name" value="ABC TRANSPORTER G FAMILY MEMBER 28"/>
    <property type="match status" value="1"/>
</dbReference>
<keyword evidence="5" id="KW-0067">ATP-binding</keyword>
<keyword evidence="7 8" id="KW-0472">Membrane</keyword>
<organism evidence="10 11">
    <name type="scientific">Stylonychia lemnae</name>
    <name type="common">Ciliate</name>
    <dbReference type="NCBI Taxonomy" id="5949"/>
    <lineage>
        <taxon>Eukaryota</taxon>
        <taxon>Sar</taxon>
        <taxon>Alveolata</taxon>
        <taxon>Ciliophora</taxon>
        <taxon>Intramacronucleata</taxon>
        <taxon>Spirotrichea</taxon>
        <taxon>Stichotrichia</taxon>
        <taxon>Sporadotrichida</taxon>
        <taxon>Oxytrichidae</taxon>
        <taxon>Stylonychinae</taxon>
        <taxon>Stylonychia</taxon>
    </lineage>
</organism>
<dbReference type="AlphaFoldDB" id="A0A078AHH9"/>
<evidence type="ECO:0000256" key="8">
    <source>
        <dbReference type="SAM" id="Phobius"/>
    </source>
</evidence>
<feature type="domain" description="ABC transporter" evidence="9">
    <location>
        <begin position="1"/>
        <end position="255"/>
    </location>
</feature>
<keyword evidence="11" id="KW-1185">Reference proteome</keyword>
<feature type="transmembrane region" description="Helical" evidence="8">
    <location>
        <begin position="502"/>
        <end position="523"/>
    </location>
</feature>
<dbReference type="GO" id="GO:0140359">
    <property type="term" value="F:ABC-type transporter activity"/>
    <property type="evidence" value="ECO:0007669"/>
    <property type="project" value="InterPro"/>
</dbReference>
<reference evidence="10 11" key="1">
    <citation type="submission" date="2014-06" db="EMBL/GenBank/DDBJ databases">
        <authorList>
            <person name="Swart Estienne"/>
        </authorList>
    </citation>
    <scope>NUCLEOTIDE SEQUENCE [LARGE SCALE GENOMIC DNA]</scope>
    <source>
        <strain evidence="10 11">130c</strain>
    </source>
</reference>
<dbReference type="PANTHER" id="PTHR48041:SF139">
    <property type="entry name" value="PROTEIN SCARLET"/>
    <property type="match status" value="1"/>
</dbReference>
<evidence type="ECO:0000313" key="11">
    <source>
        <dbReference type="Proteomes" id="UP000039865"/>
    </source>
</evidence>
<evidence type="ECO:0000256" key="6">
    <source>
        <dbReference type="ARBA" id="ARBA00022989"/>
    </source>
</evidence>
<dbReference type="InterPro" id="IPR013525">
    <property type="entry name" value="ABC2_TM"/>
</dbReference>
<keyword evidence="6 8" id="KW-1133">Transmembrane helix</keyword>
<evidence type="ECO:0000259" key="9">
    <source>
        <dbReference type="PROSITE" id="PS50893"/>
    </source>
</evidence>
<dbReference type="Pfam" id="PF19055">
    <property type="entry name" value="ABC2_membrane_7"/>
    <property type="match status" value="1"/>
</dbReference>
<comment type="subcellular location">
    <subcellularLocation>
        <location evidence="1">Membrane</location>
        <topology evidence="1">Multi-pass membrane protein</topology>
    </subcellularLocation>
</comment>
<dbReference type="SUPFAM" id="SSF52540">
    <property type="entry name" value="P-loop containing nucleoside triphosphate hydrolases"/>
    <property type="match status" value="1"/>
</dbReference>
<feature type="transmembrane region" description="Helical" evidence="8">
    <location>
        <begin position="569"/>
        <end position="590"/>
    </location>
</feature>
<evidence type="ECO:0000256" key="7">
    <source>
        <dbReference type="ARBA" id="ARBA00023136"/>
    </source>
</evidence>
<dbReference type="InterPro" id="IPR027417">
    <property type="entry name" value="P-loop_NTPase"/>
</dbReference>
<dbReference type="CDD" id="cd03213">
    <property type="entry name" value="ABCG_EPDR"/>
    <property type="match status" value="1"/>
</dbReference>
<dbReference type="EMBL" id="CCKQ01009798">
    <property type="protein sequence ID" value="CDW81306.1"/>
    <property type="molecule type" value="Genomic_DNA"/>
</dbReference>
<dbReference type="InterPro" id="IPR003593">
    <property type="entry name" value="AAA+_ATPase"/>
</dbReference>
<gene>
    <name evidence="10" type="primary">Contig8254.g8799</name>
    <name evidence="10" type="ORF">STYLEM_10321</name>
</gene>
<evidence type="ECO:0000313" key="10">
    <source>
        <dbReference type="EMBL" id="CDW81306.1"/>
    </source>
</evidence>
<evidence type="ECO:0000256" key="5">
    <source>
        <dbReference type="ARBA" id="ARBA00022840"/>
    </source>
</evidence>
<dbReference type="InterPro" id="IPR043926">
    <property type="entry name" value="ABCG_dom"/>
</dbReference>
<dbReference type="Gene3D" id="3.40.50.300">
    <property type="entry name" value="P-loop containing nucleotide triphosphate hydrolases"/>
    <property type="match status" value="1"/>
</dbReference>
<dbReference type="Proteomes" id="UP000039865">
    <property type="component" value="Unassembled WGS sequence"/>
</dbReference>
<keyword evidence="2" id="KW-0813">Transport</keyword>
<dbReference type="OrthoDB" id="184675at2759"/>
<feature type="transmembrane region" description="Helical" evidence="8">
    <location>
        <begin position="345"/>
        <end position="364"/>
    </location>
</feature>
<keyword evidence="3 8" id="KW-0812">Transmembrane</keyword>
<dbReference type="GO" id="GO:0016020">
    <property type="term" value="C:membrane"/>
    <property type="evidence" value="ECO:0007669"/>
    <property type="project" value="UniProtKB-SubCell"/>
</dbReference>
<dbReference type="InterPro" id="IPR003439">
    <property type="entry name" value="ABC_transporter-like_ATP-bd"/>
</dbReference>
<evidence type="ECO:0000256" key="4">
    <source>
        <dbReference type="ARBA" id="ARBA00022741"/>
    </source>
</evidence>
<evidence type="ECO:0000256" key="1">
    <source>
        <dbReference type="ARBA" id="ARBA00004141"/>
    </source>
</evidence>